<dbReference type="EMBL" id="NTRR01000026">
    <property type="protein sequence ID" value="PFE13448.1"/>
    <property type="molecule type" value="Genomic_DNA"/>
</dbReference>
<proteinExistence type="predicted"/>
<name>A0A2A7IG72_BACCE</name>
<evidence type="ECO:0000313" key="1">
    <source>
        <dbReference type="EMBL" id="PFE13448.1"/>
    </source>
</evidence>
<comment type="caution">
    <text evidence="1">The sequence shown here is derived from an EMBL/GenBank/DDBJ whole genome shotgun (WGS) entry which is preliminary data.</text>
</comment>
<organism evidence="1 2">
    <name type="scientific">Bacillus cereus</name>
    <dbReference type="NCBI Taxonomy" id="1396"/>
    <lineage>
        <taxon>Bacteria</taxon>
        <taxon>Bacillati</taxon>
        <taxon>Bacillota</taxon>
        <taxon>Bacilli</taxon>
        <taxon>Bacillales</taxon>
        <taxon>Bacillaceae</taxon>
        <taxon>Bacillus</taxon>
        <taxon>Bacillus cereus group</taxon>
    </lineage>
</organism>
<protein>
    <submittedName>
        <fullName evidence="1">Uncharacterized protein</fullName>
    </submittedName>
</protein>
<dbReference type="RefSeq" id="WP_000920473.1">
    <property type="nucleotide sequence ID" value="NZ_NTRR01000026.1"/>
</dbReference>
<gene>
    <name evidence="1" type="ORF">CN307_17840</name>
</gene>
<evidence type="ECO:0000313" key="2">
    <source>
        <dbReference type="Proteomes" id="UP000220032"/>
    </source>
</evidence>
<accession>A0A2A7IG72</accession>
<sequence>MLKSSYCTSIGYHIGNLEVEIVIDTNYQTKEEAEKLENNTSLHQAKLDKEKLVINDSIIINKDDIDRYQFRLCKVWNPIISATDFVAVSWDEAIQYLSKESGFNMFNLESYYFGVHKGKHIVTK</sequence>
<reference evidence="1 2" key="1">
    <citation type="submission" date="2017-09" db="EMBL/GenBank/DDBJ databases">
        <title>Large-scale bioinformatics analysis of Bacillus genomes uncovers conserved roles of natural products in bacterial physiology.</title>
        <authorList>
            <consortium name="Agbiome Team Llc"/>
            <person name="Bleich R.M."/>
            <person name="Grubbs K.J."/>
            <person name="Santa Maria K.C."/>
            <person name="Allen S.E."/>
            <person name="Farag S."/>
            <person name="Shank E.A."/>
            <person name="Bowers A."/>
        </authorList>
    </citation>
    <scope>NUCLEOTIDE SEQUENCE [LARGE SCALE GENOMIC DNA]</scope>
    <source>
        <strain evidence="1 2">AFS022681</strain>
    </source>
</reference>
<dbReference type="AlphaFoldDB" id="A0A2A7IG72"/>
<dbReference type="Proteomes" id="UP000220032">
    <property type="component" value="Unassembled WGS sequence"/>
</dbReference>